<evidence type="ECO:0000256" key="6">
    <source>
        <dbReference type="SAM" id="Coils"/>
    </source>
</evidence>
<keyword evidence="5" id="KW-0206">Cytoskeleton</keyword>
<organism evidence="9 10">
    <name type="scientific">Heterorhabditis bacteriophora</name>
    <name type="common">Entomopathogenic nematode worm</name>
    <dbReference type="NCBI Taxonomy" id="37862"/>
    <lineage>
        <taxon>Eukaryota</taxon>
        <taxon>Metazoa</taxon>
        <taxon>Ecdysozoa</taxon>
        <taxon>Nematoda</taxon>
        <taxon>Chromadorea</taxon>
        <taxon>Rhabditida</taxon>
        <taxon>Rhabditina</taxon>
        <taxon>Rhabditomorpha</taxon>
        <taxon>Strongyloidea</taxon>
        <taxon>Heterorhabditidae</taxon>
        <taxon>Heterorhabditis</taxon>
    </lineage>
</organism>
<keyword evidence="4 6" id="KW-0175">Coiled coil</keyword>
<evidence type="ECO:0000256" key="1">
    <source>
        <dbReference type="ARBA" id="ARBA00004245"/>
    </source>
</evidence>
<feature type="region of interest" description="Disordered" evidence="7">
    <location>
        <begin position="25"/>
        <end position="130"/>
    </location>
</feature>
<evidence type="ECO:0000256" key="5">
    <source>
        <dbReference type="ARBA" id="ARBA00023212"/>
    </source>
</evidence>
<dbReference type="GO" id="GO:0005856">
    <property type="term" value="C:cytoskeleton"/>
    <property type="evidence" value="ECO:0007669"/>
    <property type="project" value="UniProtKB-SubCell"/>
</dbReference>
<dbReference type="AlphaFoldDB" id="A0A1I7XGD4"/>
<evidence type="ECO:0000256" key="4">
    <source>
        <dbReference type="ARBA" id="ARBA00023054"/>
    </source>
</evidence>
<feature type="domain" description="Transforming acidic coiled-coil-containing protein C-terminal" evidence="8">
    <location>
        <begin position="290"/>
        <end position="381"/>
    </location>
</feature>
<proteinExistence type="inferred from homology"/>
<feature type="coiled-coil region" evidence="6">
    <location>
        <begin position="318"/>
        <end position="370"/>
    </location>
</feature>
<evidence type="ECO:0000256" key="7">
    <source>
        <dbReference type="SAM" id="MobiDB-lite"/>
    </source>
</evidence>
<keyword evidence="3" id="KW-0963">Cytoplasm</keyword>
<dbReference type="InterPro" id="IPR007707">
    <property type="entry name" value="TACC_C"/>
</dbReference>
<feature type="compositionally biased region" description="Polar residues" evidence="7">
    <location>
        <begin position="78"/>
        <end position="99"/>
    </location>
</feature>
<comment type="subcellular location">
    <subcellularLocation>
        <location evidence="1">Cytoplasm</location>
        <location evidence="1">Cytoskeleton</location>
    </subcellularLocation>
</comment>
<dbReference type="WBParaSite" id="Hba_16383">
    <property type="protein sequence ID" value="Hba_16383"/>
    <property type="gene ID" value="Hba_16383"/>
</dbReference>
<dbReference type="Proteomes" id="UP000095283">
    <property type="component" value="Unplaced"/>
</dbReference>
<accession>A0A1I7XGD4</accession>
<comment type="similarity">
    <text evidence="2">Belongs to the TACC family.</text>
</comment>
<evidence type="ECO:0000256" key="3">
    <source>
        <dbReference type="ARBA" id="ARBA00022490"/>
    </source>
</evidence>
<evidence type="ECO:0000259" key="8">
    <source>
        <dbReference type="Pfam" id="PF05010"/>
    </source>
</evidence>
<evidence type="ECO:0000313" key="10">
    <source>
        <dbReference type="WBParaSite" id="Hba_16383"/>
    </source>
</evidence>
<keyword evidence="9" id="KW-1185">Reference proteome</keyword>
<dbReference type="Gene3D" id="1.20.5.1700">
    <property type="match status" value="1"/>
</dbReference>
<dbReference type="Pfam" id="PF05010">
    <property type="entry name" value="TACC_C"/>
    <property type="match status" value="1"/>
</dbReference>
<reference evidence="10" key="1">
    <citation type="submission" date="2016-11" db="UniProtKB">
        <authorList>
            <consortium name="WormBaseParasite"/>
        </authorList>
    </citation>
    <scope>IDENTIFICATION</scope>
</reference>
<evidence type="ECO:0000256" key="2">
    <source>
        <dbReference type="ARBA" id="ARBA00009423"/>
    </source>
</evidence>
<sequence length="396" mass="43930">MEMMEVDPPVTVLSPNKTDIVSEDEYHNASETVAGGDTFKSGPVDSDGFEDLQAELGNKQNKAASNAAGSGPANSYATPKQTGSISLTGDFTKTITRPNNKMAPKVDISPIRTDDPTASPKESLNTSNDLRRVRARQQTVTVESQIASEIKKVFEEVKCFLKQSYTNSASGMDGSSNNAELERRILAVVQLKEKEWNGKLLKLSQELENKSKSCGKSIGDTVNHEIDLLVYRELVTEYEMMLRELTSGEYIHVTRVPGGGCYSGMGGCDGNCETVRAVCRLKFKRFFLTLFEYSALESKYRDQVKDAADIRGKFARLKESATQQLERASQDMDDCARMFEEKTVGLRAKVRQLEIALNSKEQELEIKIKANAELRDICDTLMRQVEPGSDVESDRG</sequence>
<feature type="compositionally biased region" description="Low complexity" evidence="7">
    <location>
        <begin position="57"/>
        <end position="77"/>
    </location>
</feature>
<name>A0A1I7XGD4_HETBA</name>
<evidence type="ECO:0000313" key="9">
    <source>
        <dbReference type="Proteomes" id="UP000095283"/>
    </source>
</evidence>
<protein>
    <submittedName>
        <fullName evidence="10">TACC_C domain-containing protein</fullName>
    </submittedName>
</protein>